<sequence length="349" mass="35692">MANKQPRRPGYRPKVAGTRRPTDAADTTAADTTAADTTAAEKTVPAKAVPEAAVESTTDVAETQAEITEVIEQPAGSGDPDSTGDAELSSKISLTKPDNGSGDVDDAGAADTGADDADADAGDADTDDVESDEATAGRPAPTGKTRTVARVSTIKPQARPAAASRSTRPARAPRPGRASGSGLFSTRLIAILAGVAAVLAVVAVILGFHPGVTIGENKAFIDQTATTDLTAQAQTKVCTAIAADGTKVDQWAGQARAVLTGQALKEFNDYLPTQKQLLDQTKAVAECRVDVIGVRDLTGNGDGATAVVLANLVVSESVNGQATNSGTPRTQLHMVKQGDQWLISQVEAV</sequence>
<comment type="caution">
    <text evidence="3">The sequence shown here is derived from an EMBL/GenBank/DDBJ whole genome shotgun (WGS) entry which is preliminary data.</text>
</comment>
<evidence type="ECO:0000313" key="4">
    <source>
        <dbReference type="Proteomes" id="UP000466307"/>
    </source>
</evidence>
<proteinExistence type="predicted"/>
<reference evidence="3 4" key="1">
    <citation type="submission" date="2020-01" db="EMBL/GenBank/DDBJ databases">
        <title>Investigation of new actinobacteria for the biodesulphurisation of diesel fuel.</title>
        <authorList>
            <person name="Athi Narayanan S.M."/>
        </authorList>
    </citation>
    <scope>NUCLEOTIDE SEQUENCE [LARGE SCALE GENOMIC DNA]</scope>
    <source>
        <strain evidence="3 4">213E</strain>
    </source>
</reference>
<keyword evidence="4" id="KW-1185">Reference proteome</keyword>
<evidence type="ECO:0000256" key="2">
    <source>
        <dbReference type="SAM" id="Phobius"/>
    </source>
</evidence>
<feature type="region of interest" description="Disordered" evidence="1">
    <location>
        <begin position="1"/>
        <end position="179"/>
    </location>
</feature>
<dbReference type="EMBL" id="JAADZU010000005">
    <property type="protein sequence ID" value="NDK88494.1"/>
    <property type="molecule type" value="Genomic_DNA"/>
</dbReference>
<dbReference type="Proteomes" id="UP000466307">
    <property type="component" value="Unassembled WGS sequence"/>
</dbReference>
<evidence type="ECO:0000256" key="1">
    <source>
        <dbReference type="SAM" id="MobiDB-lite"/>
    </source>
</evidence>
<evidence type="ECO:0000313" key="3">
    <source>
        <dbReference type="EMBL" id="NDK88494.1"/>
    </source>
</evidence>
<keyword evidence="2" id="KW-0812">Transmembrane</keyword>
<keyword evidence="2" id="KW-1133">Transmembrane helix</keyword>
<feature type="compositionally biased region" description="Acidic residues" evidence="1">
    <location>
        <begin position="103"/>
        <end position="133"/>
    </location>
</feature>
<feature type="compositionally biased region" description="Low complexity" evidence="1">
    <location>
        <begin position="24"/>
        <end position="55"/>
    </location>
</feature>
<organism evidence="3 4">
    <name type="scientific">Gordonia desulfuricans</name>
    <dbReference type="NCBI Taxonomy" id="89051"/>
    <lineage>
        <taxon>Bacteria</taxon>
        <taxon>Bacillati</taxon>
        <taxon>Actinomycetota</taxon>
        <taxon>Actinomycetes</taxon>
        <taxon>Mycobacteriales</taxon>
        <taxon>Gordoniaceae</taxon>
        <taxon>Gordonia</taxon>
    </lineage>
</organism>
<feature type="compositionally biased region" description="Low complexity" evidence="1">
    <location>
        <begin position="158"/>
        <end position="179"/>
    </location>
</feature>
<gene>
    <name evidence="3" type="ORF">GYA93_02695</name>
</gene>
<evidence type="ECO:0008006" key="5">
    <source>
        <dbReference type="Google" id="ProtNLM"/>
    </source>
</evidence>
<dbReference type="RefSeq" id="WP_162128739.1">
    <property type="nucleotide sequence ID" value="NZ_JAADZU010000005.1"/>
</dbReference>
<name>A0A7K3LJU4_9ACTN</name>
<feature type="transmembrane region" description="Helical" evidence="2">
    <location>
        <begin position="188"/>
        <end position="208"/>
    </location>
</feature>
<keyword evidence="2" id="KW-0472">Membrane</keyword>
<dbReference type="AlphaFoldDB" id="A0A7K3LJU4"/>
<protein>
    <recommendedName>
        <fullName evidence="5">Mce-associated membrane protein</fullName>
    </recommendedName>
</protein>
<feature type="compositionally biased region" description="Basic residues" evidence="1">
    <location>
        <begin position="1"/>
        <end position="11"/>
    </location>
</feature>
<accession>A0A7K3LJU4</accession>